<organism evidence="2 3">
    <name type="scientific">Streptomyces osmaniensis</name>
    <dbReference type="NCBI Taxonomy" id="593134"/>
    <lineage>
        <taxon>Bacteria</taxon>
        <taxon>Bacillati</taxon>
        <taxon>Actinomycetota</taxon>
        <taxon>Actinomycetes</taxon>
        <taxon>Kitasatosporales</taxon>
        <taxon>Streptomycetaceae</taxon>
        <taxon>Streptomyces</taxon>
    </lineage>
</organism>
<protein>
    <recommendedName>
        <fullName evidence="4">Integrase</fullName>
    </recommendedName>
</protein>
<dbReference type="EMBL" id="BAABCE010000038">
    <property type="protein sequence ID" value="GAA3595492.1"/>
    <property type="molecule type" value="Genomic_DNA"/>
</dbReference>
<gene>
    <name evidence="2" type="ORF">GCM10022295_90870</name>
</gene>
<evidence type="ECO:0000313" key="3">
    <source>
        <dbReference type="Proteomes" id="UP001500707"/>
    </source>
</evidence>
<reference evidence="3" key="1">
    <citation type="journal article" date="2019" name="Int. J. Syst. Evol. Microbiol.">
        <title>The Global Catalogue of Microorganisms (GCM) 10K type strain sequencing project: providing services to taxonomists for standard genome sequencing and annotation.</title>
        <authorList>
            <consortium name="The Broad Institute Genomics Platform"/>
            <consortium name="The Broad Institute Genome Sequencing Center for Infectious Disease"/>
            <person name="Wu L."/>
            <person name="Ma J."/>
        </authorList>
    </citation>
    <scope>NUCLEOTIDE SEQUENCE [LARGE SCALE GENOMIC DNA]</scope>
    <source>
        <strain evidence="3">JCM 17656</strain>
    </source>
</reference>
<comment type="caution">
    <text evidence="2">The sequence shown here is derived from an EMBL/GenBank/DDBJ whole genome shotgun (WGS) entry which is preliminary data.</text>
</comment>
<evidence type="ECO:0000313" key="2">
    <source>
        <dbReference type="EMBL" id="GAA3595492.1"/>
    </source>
</evidence>
<feature type="compositionally biased region" description="Polar residues" evidence="1">
    <location>
        <begin position="284"/>
        <end position="297"/>
    </location>
</feature>
<evidence type="ECO:0000256" key="1">
    <source>
        <dbReference type="SAM" id="MobiDB-lite"/>
    </source>
</evidence>
<dbReference type="Proteomes" id="UP001500707">
    <property type="component" value="Unassembled WGS sequence"/>
</dbReference>
<name>A0ABP6Z247_9ACTN</name>
<sequence>MKGLRQVLEHGAQLDGAGGDAGQAAQHPTDPVELGVQAASSAAAGAVALVPVTVEVLDVVQLSDGTLGSDFGGKPGGRSARIALEESEFGVLVLPGARYDAERLVRDVPGQGPAELPGAQPPWHGFFLTFLDLPFIVGKPAGNRHWPGRAERHVGGVRGAEQLVEGVAEGWAPSTRRGYVQIFKGFHRFLQARKAVEIEAAFGVRLVCPVDEFNASRHVGDDSPALLPPPTLERVEEFFEFLKARIATAGKYAPAARDYTLFRTLYHAGLRSERASPWTDRRSTSPVARSANSTSASAKAPTPPDPDRAGFPCSTSWTWSCARSSTTSAASSRTLARCSPTSQAATFTKARSATACAI</sequence>
<accession>A0ABP6Z247</accession>
<proteinExistence type="predicted"/>
<feature type="region of interest" description="Disordered" evidence="1">
    <location>
        <begin position="276"/>
        <end position="309"/>
    </location>
</feature>
<dbReference type="RefSeq" id="WP_346186738.1">
    <property type="nucleotide sequence ID" value="NZ_BAABCE010000038.1"/>
</dbReference>
<evidence type="ECO:0008006" key="4">
    <source>
        <dbReference type="Google" id="ProtNLM"/>
    </source>
</evidence>
<keyword evidence="3" id="KW-1185">Reference proteome</keyword>